<dbReference type="Proteomes" id="UP001151699">
    <property type="component" value="Chromosome A"/>
</dbReference>
<sequence>MNSLILIAIATSAIFAVSGYEFQSPKMEPYTSPYEYKKLTSDRWDEREPVEGMNQFYEGIFRARLDHFRPQNQDRVDFTYHVNANHYNPEGGPIYIHLKDFRDYSTRWIERGLMVDIAAETGAAVLTLDYRYFGINRPTPTASFEDLEFLSVEQILADVAEFARFVRQYIGGGRFTPVILWGSGFGGVLSFWARSRYPHVIDATWTSSGYIQPELASYGPYDIFEYTFFIPDDGRCISLIRNAYDIIAYLVINHQGEYLSGRMNLCHPVQTDSEADVAALYEITIRAILSFINEFHYTGVRSFCTDLGAIPGDTLNSFARWLRYVYGDAECFDHSYDTQIVHNVNTTWGSPGTIAGTRQWYYLQCTQIGSFLLADTNTWLPGIVTLDYHLEKCADVFGAEIDYETLRSAFNTLVQEYDQTVSNVVYTNGYFDPLRYFGRLYDPSGSGAVVNMDFAAKSADLLSQTVNDPQSIYDGKTAIREHILRWSNMTGPSIF</sequence>
<evidence type="ECO:0000313" key="7">
    <source>
        <dbReference type="EMBL" id="KAJ6646562.1"/>
    </source>
</evidence>
<feature type="signal peptide" evidence="6">
    <location>
        <begin position="1"/>
        <end position="19"/>
    </location>
</feature>
<dbReference type="GO" id="GO:0008239">
    <property type="term" value="F:dipeptidyl-peptidase activity"/>
    <property type="evidence" value="ECO:0007669"/>
    <property type="project" value="TreeGrafter"/>
</dbReference>
<gene>
    <name evidence="7" type="primary">K12H4.7_3</name>
    <name evidence="7" type="ORF">Bhyg_01775</name>
</gene>
<dbReference type="GO" id="GO:0006508">
    <property type="term" value="P:proteolysis"/>
    <property type="evidence" value="ECO:0007669"/>
    <property type="project" value="UniProtKB-KW"/>
</dbReference>
<name>A0A9Q0NA33_9DIPT</name>
<dbReference type="InterPro" id="IPR029058">
    <property type="entry name" value="AB_hydrolase_fold"/>
</dbReference>
<dbReference type="Gene3D" id="3.40.50.1820">
    <property type="entry name" value="alpha/beta hydrolase"/>
    <property type="match status" value="1"/>
</dbReference>
<protein>
    <submittedName>
        <fullName evidence="7">Serine protease K12H4.7</fullName>
    </submittedName>
</protein>
<reference evidence="7" key="1">
    <citation type="submission" date="2022-07" db="EMBL/GenBank/DDBJ databases">
        <authorList>
            <person name="Trinca V."/>
            <person name="Uliana J.V.C."/>
            <person name="Torres T.T."/>
            <person name="Ward R.J."/>
            <person name="Monesi N."/>
        </authorList>
    </citation>
    <scope>NUCLEOTIDE SEQUENCE</scope>
    <source>
        <strain evidence="7">HSMRA1968</strain>
        <tissue evidence="7">Whole embryos</tissue>
    </source>
</reference>
<evidence type="ECO:0000256" key="2">
    <source>
        <dbReference type="ARBA" id="ARBA00022670"/>
    </source>
</evidence>
<dbReference type="GO" id="GO:0070008">
    <property type="term" value="F:serine-type exopeptidase activity"/>
    <property type="evidence" value="ECO:0007669"/>
    <property type="project" value="InterPro"/>
</dbReference>
<proteinExistence type="inferred from homology"/>
<comment type="similarity">
    <text evidence="1">Belongs to the peptidase S28 family.</text>
</comment>
<keyword evidence="5" id="KW-0325">Glycoprotein</keyword>
<dbReference type="InterPro" id="IPR042269">
    <property type="entry name" value="Ser_carbopepase_S28_SKS"/>
</dbReference>
<keyword evidence="3 6" id="KW-0732">Signal</keyword>
<evidence type="ECO:0000256" key="3">
    <source>
        <dbReference type="ARBA" id="ARBA00022729"/>
    </source>
</evidence>
<dbReference type="InterPro" id="IPR008758">
    <property type="entry name" value="Peptidase_S28"/>
</dbReference>
<feature type="chain" id="PRO_5040398842" evidence="6">
    <location>
        <begin position="20"/>
        <end position="495"/>
    </location>
</feature>
<organism evidence="7 8">
    <name type="scientific">Pseudolycoriella hygida</name>
    <dbReference type="NCBI Taxonomy" id="35572"/>
    <lineage>
        <taxon>Eukaryota</taxon>
        <taxon>Metazoa</taxon>
        <taxon>Ecdysozoa</taxon>
        <taxon>Arthropoda</taxon>
        <taxon>Hexapoda</taxon>
        <taxon>Insecta</taxon>
        <taxon>Pterygota</taxon>
        <taxon>Neoptera</taxon>
        <taxon>Endopterygota</taxon>
        <taxon>Diptera</taxon>
        <taxon>Nematocera</taxon>
        <taxon>Sciaroidea</taxon>
        <taxon>Sciaridae</taxon>
        <taxon>Pseudolycoriella</taxon>
    </lineage>
</organism>
<keyword evidence="2 7" id="KW-0645">Protease</keyword>
<evidence type="ECO:0000256" key="6">
    <source>
        <dbReference type="SAM" id="SignalP"/>
    </source>
</evidence>
<dbReference type="PANTHER" id="PTHR11010:SF5">
    <property type="entry name" value="RE36938P-RELATED"/>
    <property type="match status" value="1"/>
</dbReference>
<dbReference type="OrthoDB" id="1735038at2759"/>
<dbReference type="EMBL" id="WJQU01000001">
    <property type="protein sequence ID" value="KAJ6646562.1"/>
    <property type="molecule type" value="Genomic_DNA"/>
</dbReference>
<comment type="caution">
    <text evidence="7">The sequence shown here is derived from an EMBL/GenBank/DDBJ whole genome shotgun (WGS) entry which is preliminary data.</text>
</comment>
<dbReference type="Gene3D" id="1.20.120.980">
    <property type="entry name" value="Serine carboxypeptidase S28, SKS domain"/>
    <property type="match status" value="1"/>
</dbReference>
<keyword evidence="4" id="KW-0378">Hydrolase</keyword>
<dbReference type="PANTHER" id="PTHR11010">
    <property type="entry name" value="PROTEASE S28 PRO-X CARBOXYPEPTIDASE-RELATED"/>
    <property type="match status" value="1"/>
</dbReference>
<evidence type="ECO:0000256" key="1">
    <source>
        <dbReference type="ARBA" id="ARBA00011079"/>
    </source>
</evidence>
<dbReference type="SUPFAM" id="SSF53474">
    <property type="entry name" value="alpha/beta-Hydrolases"/>
    <property type="match status" value="1"/>
</dbReference>
<accession>A0A9Q0NA33</accession>
<evidence type="ECO:0000256" key="4">
    <source>
        <dbReference type="ARBA" id="ARBA00022801"/>
    </source>
</evidence>
<dbReference type="Pfam" id="PF05577">
    <property type="entry name" value="Peptidase_S28"/>
    <property type="match status" value="1"/>
</dbReference>
<evidence type="ECO:0000313" key="8">
    <source>
        <dbReference type="Proteomes" id="UP001151699"/>
    </source>
</evidence>
<evidence type="ECO:0000256" key="5">
    <source>
        <dbReference type="ARBA" id="ARBA00023180"/>
    </source>
</evidence>
<dbReference type="AlphaFoldDB" id="A0A9Q0NA33"/>
<keyword evidence="8" id="KW-1185">Reference proteome</keyword>